<protein>
    <submittedName>
        <fullName evidence="1">Uncharacterized protein</fullName>
    </submittedName>
</protein>
<accession>A0A0U1CUD8</accession>
<sequence>MLTNFVPSAVRNSSVRCWTMKFTGKISSLVPMVDTKRPSVTLDSSCQHSSSLSTETGLCAVMPPPYGPNDNRRALLLDERQDAPTTDCCV</sequence>
<name>A0A0U1CUD8_9MYCO</name>
<dbReference type="Proteomes" id="UP000182227">
    <property type="component" value="Unassembled WGS sequence"/>
</dbReference>
<reference evidence="1 2" key="1">
    <citation type="submission" date="2015-03" db="EMBL/GenBank/DDBJ databases">
        <authorList>
            <person name="Murphy D."/>
        </authorList>
    </citation>
    <scope>NUCLEOTIDE SEQUENCE [LARGE SCALE GENOMIC DNA]</scope>
    <source>
        <strain evidence="1 2">D16</strain>
    </source>
</reference>
<dbReference type="AlphaFoldDB" id="A0A0U1CUD8"/>
<dbReference type="EMBL" id="CTEF01000001">
    <property type="protein sequence ID" value="CQD02137.1"/>
    <property type="molecule type" value="Genomic_DNA"/>
</dbReference>
<organism evidence="1 2">
    <name type="scientific">Mycolicibacterium conceptionense</name>
    <dbReference type="NCBI Taxonomy" id="451644"/>
    <lineage>
        <taxon>Bacteria</taxon>
        <taxon>Bacillati</taxon>
        <taxon>Actinomycetota</taxon>
        <taxon>Actinomycetes</taxon>
        <taxon>Mycobacteriales</taxon>
        <taxon>Mycobacteriaceae</taxon>
        <taxon>Mycolicibacterium</taxon>
    </lineage>
</organism>
<evidence type="ECO:0000313" key="2">
    <source>
        <dbReference type="Proteomes" id="UP000182227"/>
    </source>
</evidence>
<proteinExistence type="predicted"/>
<evidence type="ECO:0000313" key="1">
    <source>
        <dbReference type="EMBL" id="CQD02137.1"/>
    </source>
</evidence>
<gene>
    <name evidence="1" type="ORF">BN970_00034</name>
</gene>